<accession>A0A4S8IAP4</accession>
<evidence type="ECO:0000313" key="9">
    <source>
        <dbReference type="Proteomes" id="UP000317650"/>
    </source>
</evidence>
<dbReference type="AlphaFoldDB" id="A0A4S8IAP4"/>
<evidence type="ECO:0000256" key="2">
    <source>
        <dbReference type="ARBA" id="ARBA00022692"/>
    </source>
</evidence>
<dbReference type="InterPro" id="IPR045064">
    <property type="entry name" value="Reticulon-like"/>
</dbReference>
<dbReference type="GO" id="GO:0009617">
    <property type="term" value="P:response to bacterium"/>
    <property type="evidence" value="ECO:0007669"/>
    <property type="project" value="InterPro"/>
</dbReference>
<dbReference type="PANTHER" id="PTHR10994:SF85">
    <property type="entry name" value="RETICULON-LIKE PROTEIN B9"/>
    <property type="match status" value="1"/>
</dbReference>
<dbReference type="STRING" id="52838.A0A4S8IAP4"/>
<feature type="transmembrane region" description="Helical" evidence="6">
    <location>
        <begin position="64"/>
        <end position="82"/>
    </location>
</feature>
<keyword evidence="4 6" id="KW-1133">Transmembrane helix</keyword>
<dbReference type="Proteomes" id="UP000317650">
    <property type="component" value="Chromosome 2"/>
</dbReference>
<protein>
    <recommendedName>
        <fullName evidence="6">Reticulon-like protein</fullName>
    </recommendedName>
</protein>
<keyword evidence="9" id="KW-1185">Reference proteome</keyword>
<evidence type="ECO:0000256" key="1">
    <source>
        <dbReference type="ARBA" id="ARBA00004477"/>
    </source>
</evidence>
<evidence type="ECO:0000259" key="7">
    <source>
        <dbReference type="PROSITE" id="PS50845"/>
    </source>
</evidence>
<sequence length="210" mass="23143">MSSGQKKLFGRERPLHDVLGGGKVAGIVLWRDKRSSAAILIAVTVVWLLFEVMEYNLLPLLCHISIAAMLVVFIWSNGAALLDLTPPKIPELILSEQVFRKGALLFHSYLNHGLSILHGIAGGNDLRLFLLTIVSLWIISAIGNCCSSINLLFFVLLCALTLPALYERYEREVDHAGNMGIDGLQQVFKKVNSKVLEKIPRGPAKAKKSN</sequence>
<evidence type="ECO:0000313" key="8">
    <source>
        <dbReference type="EMBL" id="THU44584.1"/>
    </source>
</evidence>
<evidence type="ECO:0000256" key="4">
    <source>
        <dbReference type="ARBA" id="ARBA00022989"/>
    </source>
</evidence>
<feature type="domain" description="Reticulon" evidence="7">
    <location>
        <begin position="24"/>
        <end position="210"/>
    </location>
</feature>
<dbReference type="PROSITE" id="PS50845">
    <property type="entry name" value="RETICULON"/>
    <property type="match status" value="1"/>
</dbReference>
<organism evidence="8 9">
    <name type="scientific">Musa balbisiana</name>
    <name type="common">Banana</name>
    <dbReference type="NCBI Taxonomy" id="52838"/>
    <lineage>
        <taxon>Eukaryota</taxon>
        <taxon>Viridiplantae</taxon>
        <taxon>Streptophyta</taxon>
        <taxon>Embryophyta</taxon>
        <taxon>Tracheophyta</taxon>
        <taxon>Spermatophyta</taxon>
        <taxon>Magnoliopsida</taxon>
        <taxon>Liliopsida</taxon>
        <taxon>Zingiberales</taxon>
        <taxon>Musaceae</taxon>
        <taxon>Musa</taxon>
    </lineage>
</organism>
<dbReference type="EMBL" id="PYDT01000011">
    <property type="protein sequence ID" value="THU44584.1"/>
    <property type="molecule type" value="Genomic_DNA"/>
</dbReference>
<gene>
    <name evidence="8" type="ORF">C4D60_Mb02t08910</name>
</gene>
<dbReference type="GO" id="GO:0005789">
    <property type="term" value="C:endoplasmic reticulum membrane"/>
    <property type="evidence" value="ECO:0007669"/>
    <property type="project" value="UniProtKB-SubCell"/>
</dbReference>
<evidence type="ECO:0000256" key="6">
    <source>
        <dbReference type="RuleBase" id="RU363132"/>
    </source>
</evidence>
<comment type="subcellular location">
    <subcellularLocation>
        <location evidence="1 6">Endoplasmic reticulum membrane</location>
        <topology evidence="1 6">Multi-pass membrane protein</topology>
    </subcellularLocation>
</comment>
<proteinExistence type="predicted"/>
<evidence type="ECO:0000256" key="3">
    <source>
        <dbReference type="ARBA" id="ARBA00022824"/>
    </source>
</evidence>
<dbReference type="InterPro" id="IPR003388">
    <property type="entry name" value="Reticulon"/>
</dbReference>
<reference evidence="8 9" key="1">
    <citation type="journal article" date="2019" name="Nat. Plants">
        <title>Genome sequencing of Musa balbisiana reveals subgenome evolution and function divergence in polyploid bananas.</title>
        <authorList>
            <person name="Yao X."/>
        </authorList>
    </citation>
    <scope>NUCLEOTIDE SEQUENCE [LARGE SCALE GENOMIC DNA]</scope>
    <source>
        <strain evidence="9">cv. DH-PKW</strain>
        <tissue evidence="8">Leaves</tissue>
    </source>
</reference>
<keyword evidence="3 6" id="KW-0256">Endoplasmic reticulum</keyword>
<keyword evidence="5 6" id="KW-0472">Membrane</keyword>
<feature type="transmembrane region" description="Helical" evidence="6">
    <location>
        <begin position="37"/>
        <end position="58"/>
    </location>
</feature>
<feature type="transmembrane region" description="Helical" evidence="6">
    <location>
        <begin position="129"/>
        <end position="162"/>
    </location>
</feature>
<evidence type="ECO:0000256" key="5">
    <source>
        <dbReference type="ARBA" id="ARBA00023136"/>
    </source>
</evidence>
<dbReference type="Pfam" id="PF02453">
    <property type="entry name" value="Reticulon"/>
    <property type="match status" value="1"/>
</dbReference>
<name>A0A4S8IAP4_MUSBA</name>
<keyword evidence="2 6" id="KW-0812">Transmembrane</keyword>
<comment type="caution">
    <text evidence="8">The sequence shown here is derived from an EMBL/GenBank/DDBJ whole genome shotgun (WGS) entry which is preliminary data.</text>
</comment>
<dbReference type="PANTHER" id="PTHR10994">
    <property type="entry name" value="RETICULON"/>
    <property type="match status" value="1"/>
</dbReference>